<organism evidence="2 3">
    <name type="scientific">Panagrellus redivivus</name>
    <name type="common">Microworm</name>
    <dbReference type="NCBI Taxonomy" id="6233"/>
    <lineage>
        <taxon>Eukaryota</taxon>
        <taxon>Metazoa</taxon>
        <taxon>Ecdysozoa</taxon>
        <taxon>Nematoda</taxon>
        <taxon>Chromadorea</taxon>
        <taxon>Rhabditida</taxon>
        <taxon>Tylenchina</taxon>
        <taxon>Panagrolaimomorpha</taxon>
        <taxon>Panagrolaimoidea</taxon>
        <taxon>Panagrolaimidae</taxon>
        <taxon>Panagrellus</taxon>
    </lineage>
</organism>
<name>A0A7E4W1C7_PANRE</name>
<accession>A0A7E4W1C7</accession>
<sequence length="91" mass="9690">MRNRPSAPPLSEYYYHEDHGSTASTSAGSSSSGDVSPYATITIPPPPGMRNPPGEINSGDIPGEIPGDMRGISPGTKFWVFLVLNSTVSYY</sequence>
<dbReference type="AlphaFoldDB" id="A0A7E4W1C7"/>
<reference evidence="2" key="1">
    <citation type="journal article" date="2013" name="Genetics">
        <title>The draft genome and transcriptome of Panagrellus redivivus are shaped by the harsh demands of a free-living lifestyle.</title>
        <authorList>
            <person name="Srinivasan J."/>
            <person name="Dillman A.R."/>
            <person name="Macchietto M.G."/>
            <person name="Heikkinen L."/>
            <person name="Lakso M."/>
            <person name="Fracchia K.M."/>
            <person name="Antoshechkin I."/>
            <person name="Mortazavi A."/>
            <person name="Wong G."/>
            <person name="Sternberg P.W."/>
        </authorList>
    </citation>
    <scope>NUCLEOTIDE SEQUENCE [LARGE SCALE GENOMIC DNA]</scope>
    <source>
        <strain evidence="2">MT8872</strain>
    </source>
</reference>
<protein>
    <submittedName>
        <fullName evidence="3">Atrophin-1</fullName>
    </submittedName>
</protein>
<dbReference type="WBParaSite" id="Pan_g532.t1">
    <property type="protein sequence ID" value="Pan_g532.t1"/>
    <property type="gene ID" value="Pan_g532"/>
</dbReference>
<reference evidence="3" key="2">
    <citation type="submission" date="2020-10" db="UniProtKB">
        <authorList>
            <consortium name="WormBaseParasite"/>
        </authorList>
    </citation>
    <scope>IDENTIFICATION</scope>
</reference>
<feature type="compositionally biased region" description="Low complexity" evidence="1">
    <location>
        <begin position="21"/>
        <end position="33"/>
    </location>
</feature>
<evidence type="ECO:0000313" key="2">
    <source>
        <dbReference type="Proteomes" id="UP000492821"/>
    </source>
</evidence>
<proteinExistence type="predicted"/>
<evidence type="ECO:0000256" key="1">
    <source>
        <dbReference type="SAM" id="MobiDB-lite"/>
    </source>
</evidence>
<feature type="region of interest" description="Disordered" evidence="1">
    <location>
        <begin position="1"/>
        <end position="68"/>
    </location>
</feature>
<keyword evidence="2" id="KW-1185">Reference proteome</keyword>
<dbReference type="Proteomes" id="UP000492821">
    <property type="component" value="Unassembled WGS sequence"/>
</dbReference>
<evidence type="ECO:0000313" key="3">
    <source>
        <dbReference type="WBParaSite" id="Pan_g532.t1"/>
    </source>
</evidence>